<comment type="caution">
    <text evidence="1">The sequence shown here is derived from an EMBL/GenBank/DDBJ whole genome shotgun (WGS) entry which is preliminary data.</text>
</comment>
<keyword evidence="2" id="KW-1185">Reference proteome</keyword>
<evidence type="ECO:0000313" key="2">
    <source>
        <dbReference type="Proteomes" id="UP000593574"/>
    </source>
</evidence>
<gene>
    <name evidence="1" type="ORF">Golax_003861</name>
</gene>
<dbReference type="EMBL" id="JABEZV010000010">
    <property type="protein sequence ID" value="MBA0723267.1"/>
    <property type="molecule type" value="Genomic_DNA"/>
</dbReference>
<evidence type="ECO:0000313" key="1">
    <source>
        <dbReference type="EMBL" id="MBA0723267.1"/>
    </source>
</evidence>
<feature type="non-terminal residue" evidence="1">
    <location>
        <position position="1"/>
    </location>
</feature>
<organism evidence="1 2">
    <name type="scientific">Gossypium laxum</name>
    <dbReference type="NCBI Taxonomy" id="34288"/>
    <lineage>
        <taxon>Eukaryota</taxon>
        <taxon>Viridiplantae</taxon>
        <taxon>Streptophyta</taxon>
        <taxon>Embryophyta</taxon>
        <taxon>Tracheophyta</taxon>
        <taxon>Spermatophyta</taxon>
        <taxon>Magnoliopsida</taxon>
        <taxon>eudicotyledons</taxon>
        <taxon>Gunneridae</taxon>
        <taxon>Pentapetalae</taxon>
        <taxon>rosids</taxon>
        <taxon>malvids</taxon>
        <taxon>Malvales</taxon>
        <taxon>Malvaceae</taxon>
        <taxon>Malvoideae</taxon>
        <taxon>Gossypium</taxon>
    </lineage>
</organism>
<reference evidence="1 2" key="1">
    <citation type="journal article" date="2019" name="Genome Biol. Evol.">
        <title>Insights into the evolution of the New World diploid cottons (Gossypium, subgenus Houzingenia) based on genome sequencing.</title>
        <authorList>
            <person name="Grover C.E."/>
            <person name="Arick M.A. 2nd"/>
            <person name="Thrash A."/>
            <person name="Conover J.L."/>
            <person name="Sanders W.S."/>
            <person name="Peterson D.G."/>
            <person name="Frelichowski J.E."/>
            <person name="Scheffler J.A."/>
            <person name="Scheffler B.E."/>
            <person name="Wendel J.F."/>
        </authorList>
    </citation>
    <scope>NUCLEOTIDE SEQUENCE [LARGE SCALE GENOMIC DNA]</scope>
    <source>
        <strain evidence="1">4</strain>
        <tissue evidence="1">Leaf</tissue>
    </source>
</reference>
<dbReference type="AlphaFoldDB" id="A0A7J9AGU9"/>
<name>A0A7J9AGU9_9ROSI</name>
<dbReference type="Proteomes" id="UP000593574">
    <property type="component" value="Unassembled WGS sequence"/>
</dbReference>
<proteinExistence type="predicted"/>
<accession>A0A7J9AGU9</accession>
<protein>
    <submittedName>
        <fullName evidence="1">Uncharacterized protein</fullName>
    </submittedName>
</protein>
<sequence>MDDSDHGTHRVGWSFVGSLNWHMGSHQLFLVDGFEPIWGKRKVPDDVAKLTEKIHDLKMRMRVRDEEVKW</sequence>